<dbReference type="RefSeq" id="WP_119454080.1">
    <property type="nucleotide sequence ID" value="NZ_QWGA01000007.1"/>
</dbReference>
<keyword evidence="3" id="KW-0560">Oxidoreductase</keyword>
<reference evidence="3 4" key="1">
    <citation type="submission" date="2018-08" db="EMBL/GenBank/DDBJ databases">
        <title>Henriciella mobilis sp. nov., isolated from seawater.</title>
        <authorList>
            <person name="Cheng H."/>
            <person name="Wu Y.-H."/>
            <person name="Xu X.-W."/>
            <person name="Guo L.-L."/>
        </authorList>
    </citation>
    <scope>NUCLEOTIDE SEQUENCE [LARGE SCALE GENOMIC DNA]</scope>
    <source>
        <strain evidence="3 4">CCUG67844</strain>
    </source>
</reference>
<gene>
    <name evidence="3" type="ORF">D1222_09735</name>
</gene>
<keyword evidence="4" id="KW-1185">Reference proteome</keyword>
<sequence length="398" mass="44208">MPTLKPLDQYDISRDRGFLCRHDAGAVTLPAELQPAVDAAMALPHSIVTGRVREILARLPVIDVTSFCETASDEQIRKAFVHYTFMIQSWVWGERDAPISLPECLAKPAWQLADALDSKPLLTYATYVLDNWAKIDADGPVDLSNVYMIQPFLSGEDEAWFVLVQVAIEARAGDMLATIPEVIAACEANDAPAVAAGLARMSEGWDAVNAIFDRMPERCDPYIYFNRVRPYIHGWKDNPALGDGLIYEGVPAGENKPQAFRGQTGSQSSIVPTMDAFLSISHADDPLRHYLEELHAYRPTGHRAFIEDVRAASTLRDWVSQQGDAATRQLYNDNVMKLARFRTRHLEYAATYINKQAGNSPGNDTDVGTGGTPFMKYLKKHRDEAEAHLLDVEKEGVS</sequence>
<evidence type="ECO:0000313" key="4">
    <source>
        <dbReference type="Proteomes" id="UP000265845"/>
    </source>
</evidence>
<keyword evidence="1" id="KW-0479">Metal-binding</keyword>
<name>A0A399RAT5_9PROT</name>
<organism evidence="3 4">
    <name type="scientific">Henriciella algicola</name>
    <dbReference type="NCBI Taxonomy" id="1608422"/>
    <lineage>
        <taxon>Bacteria</taxon>
        <taxon>Pseudomonadati</taxon>
        <taxon>Pseudomonadota</taxon>
        <taxon>Alphaproteobacteria</taxon>
        <taxon>Hyphomonadales</taxon>
        <taxon>Hyphomonadaceae</taxon>
        <taxon>Henriciella</taxon>
    </lineage>
</organism>
<dbReference type="GO" id="GO:0051213">
    <property type="term" value="F:dioxygenase activity"/>
    <property type="evidence" value="ECO:0007669"/>
    <property type="project" value="UniProtKB-KW"/>
</dbReference>
<dbReference type="OrthoDB" id="505370at2"/>
<dbReference type="PANTHER" id="PTHR28657:SF5">
    <property type="entry name" value="INDOLEAMINE 2,3-DIOXYGENASE"/>
    <property type="match status" value="1"/>
</dbReference>
<comment type="caution">
    <text evidence="3">The sequence shown here is derived from an EMBL/GenBank/DDBJ whole genome shotgun (WGS) entry which is preliminary data.</text>
</comment>
<dbReference type="GO" id="GO:0046872">
    <property type="term" value="F:metal ion binding"/>
    <property type="evidence" value="ECO:0007669"/>
    <property type="project" value="UniProtKB-KW"/>
</dbReference>
<dbReference type="GO" id="GO:0019441">
    <property type="term" value="P:L-tryptophan catabolic process to kynurenine"/>
    <property type="evidence" value="ECO:0007669"/>
    <property type="project" value="InterPro"/>
</dbReference>
<dbReference type="Gene3D" id="1.20.58.480">
    <property type="match status" value="1"/>
</dbReference>
<protein>
    <submittedName>
        <fullName evidence="3">Indoleamine 2,3-dioxygenase</fullName>
    </submittedName>
</protein>
<evidence type="ECO:0000256" key="1">
    <source>
        <dbReference type="ARBA" id="ARBA00022723"/>
    </source>
</evidence>
<dbReference type="EMBL" id="QWGA01000007">
    <property type="protein sequence ID" value="RIJ28656.1"/>
    <property type="molecule type" value="Genomic_DNA"/>
</dbReference>
<evidence type="ECO:0000256" key="2">
    <source>
        <dbReference type="ARBA" id="ARBA00023004"/>
    </source>
</evidence>
<keyword evidence="2" id="KW-0408">Iron</keyword>
<dbReference type="InterPro" id="IPR000898">
    <property type="entry name" value="Indolamine_dOase"/>
</dbReference>
<accession>A0A399RAT5</accession>
<dbReference type="PANTHER" id="PTHR28657">
    <property type="entry name" value="INDOLEAMINE 2,3-DIOXYGENASE"/>
    <property type="match status" value="1"/>
</dbReference>
<evidence type="ECO:0000313" key="3">
    <source>
        <dbReference type="EMBL" id="RIJ28656.1"/>
    </source>
</evidence>
<keyword evidence="3" id="KW-0223">Dioxygenase</keyword>
<dbReference type="InterPro" id="IPR037217">
    <property type="entry name" value="Trp/Indoleamine_2_3_dOase-like"/>
</dbReference>
<dbReference type="GO" id="GO:0020037">
    <property type="term" value="F:heme binding"/>
    <property type="evidence" value="ECO:0007669"/>
    <property type="project" value="InterPro"/>
</dbReference>
<dbReference type="AlphaFoldDB" id="A0A399RAT5"/>
<proteinExistence type="predicted"/>
<dbReference type="Proteomes" id="UP000265845">
    <property type="component" value="Unassembled WGS sequence"/>
</dbReference>
<dbReference type="Pfam" id="PF01231">
    <property type="entry name" value="IDO"/>
    <property type="match status" value="1"/>
</dbReference>
<dbReference type="SUPFAM" id="SSF140959">
    <property type="entry name" value="Indolic compounds 2,3-dioxygenase-like"/>
    <property type="match status" value="1"/>
</dbReference>